<protein>
    <recommendedName>
        <fullName evidence="6">Zn(2)-C6 fungal-type domain-containing protein</fullName>
    </recommendedName>
</protein>
<keyword evidence="2" id="KW-0862">Zinc</keyword>
<dbReference type="GO" id="GO:0000981">
    <property type="term" value="F:DNA-binding transcription factor activity, RNA polymerase II-specific"/>
    <property type="evidence" value="ECO:0007669"/>
    <property type="project" value="InterPro"/>
</dbReference>
<evidence type="ECO:0000313" key="8">
    <source>
        <dbReference type="Proteomes" id="UP000054321"/>
    </source>
</evidence>
<accession>A0A0C3HKX5</accession>
<keyword evidence="4" id="KW-0804">Transcription</keyword>
<sequence length="414" mass="47152">MPPPFRQACNHCVKSKRRCDLILPRCYRCRVRSLDCSYEKTSHLARQQPSPSTTDDARELEPCAFSQNEASRVDAPVQVMHSAEPAIDFNTQLEASLPPFPDYDLDWPDAMENIESYWVPDQINRNDAPHRSVLAGEIYQGRIIYSVKRIKAYPSLLVKNGSAPFIHKRLYSEYMPPAIQDILGICALYGQKTEQNQPIVFQTIRLKAAQLIAGYTPQGLSAIEQLAATQALVLYQIIRLFDGDIRLRAEAEREDAILNEWTQQLKPRMQRVGPDSKDEQALADLGTVTTWESWVFAESLRRTVIASFSVHGLYCFLKNGWDDSHHEINCLSFYAQTALWDAPSEYYWQSAIKEFNPLPVRVSNWDADTTAAKPSDLESLGMMMRVLMKGVDECCHWAGSENLEKFGLTLHENE</sequence>
<dbReference type="InterPro" id="IPR001138">
    <property type="entry name" value="Zn2Cys6_DnaBD"/>
</dbReference>
<reference evidence="7 8" key="1">
    <citation type="submission" date="2014-04" db="EMBL/GenBank/DDBJ databases">
        <authorList>
            <consortium name="DOE Joint Genome Institute"/>
            <person name="Kuo A."/>
            <person name="Martino E."/>
            <person name="Perotto S."/>
            <person name="Kohler A."/>
            <person name="Nagy L.G."/>
            <person name="Floudas D."/>
            <person name="Copeland A."/>
            <person name="Barry K.W."/>
            <person name="Cichocki N."/>
            <person name="Veneault-Fourrey C."/>
            <person name="LaButti K."/>
            <person name="Lindquist E.A."/>
            <person name="Lipzen A."/>
            <person name="Lundell T."/>
            <person name="Morin E."/>
            <person name="Murat C."/>
            <person name="Sun H."/>
            <person name="Tunlid A."/>
            <person name="Henrissat B."/>
            <person name="Grigoriev I.V."/>
            <person name="Hibbett D.S."/>
            <person name="Martin F."/>
            <person name="Nordberg H.P."/>
            <person name="Cantor M.N."/>
            <person name="Hua S.X."/>
        </authorList>
    </citation>
    <scope>NUCLEOTIDE SEQUENCE [LARGE SCALE GENOMIC DNA]</scope>
    <source>
        <strain evidence="7 8">Zn</strain>
    </source>
</reference>
<dbReference type="PANTHER" id="PTHR47660">
    <property type="entry name" value="TRANSCRIPTION FACTOR WITH C2H2 AND ZN(2)-CYS(6) DNA BINDING DOMAIN (EUROFUNG)-RELATED-RELATED"/>
    <property type="match status" value="1"/>
</dbReference>
<evidence type="ECO:0000256" key="3">
    <source>
        <dbReference type="ARBA" id="ARBA00023015"/>
    </source>
</evidence>
<dbReference type="AlphaFoldDB" id="A0A0C3HKX5"/>
<dbReference type="PROSITE" id="PS50048">
    <property type="entry name" value="ZN2_CY6_FUNGAL_2"/>
    <property type="match status" value="1"/>
</dbReference>
<proteinExistence type="predicted"/>
<dbReference type="STRING" id="913774.A0A0C3HKX5"/>
<evidence type="ECO:0000256" key="1">
    <source>
        <dbReference type="ARBA" id="ARBA00022723"/>
    </source>
</evidence>
<evidence type="ECO:0000259" key="6">
    <source>
        <dbReference type="PROSITE" id="PS50048"/>
    </source>
</evidence>
<keyword evidence="3" id="KW-0805">Transcription regulation</keyword>
<name>A0A0C3HKX5_OIDMZ</name>
<evidence type="ECO:0000313" key="7">
    <source>
        <dbReference type="EMBL" id="KIN08886.1"/>
    </source>
</evidence>
<dbReference type="InterPro" id="IPR036864">
    <property type="entry name" value="Zn2-C6_fun-type_DNA-bd_sf"/>
</dbReference>
<dbReference type="SUPFAM" id="SSF57701">
    <property type="entry name" value="Zn2/Cys6 DNA-binding domain"/>
    <property type="match status" value="1"/>
</dbReference>
<dbReference type="InParanoid" id="A0A0C3HKX5"/>
<evidence type="ECO:0000256" key="4">
    <source>
        <dbReference type="ARBA" id="ARBA00023163"/>
    </source>
</evidence>
<dbReference type="GO" id="GO:0008270">
    <property type="term" value="F:zinc ion binding"/>
    <property type="evidence" value="ECO:0007669"/>
    <property type="project" value="InterPro"/>
</dbReference>
<keyword evidence="1" id="KW-0479">Metal-binding</keyword>
<evidence type="ECO:0000256" key="2">
    <source>
        <dbReference type="ARBA" id="ARBA00022833"/>
    </source>
</evidence>
<dbReference type="OrthoDB" id="4216928at2759"/>
<keyword evidence="5" id="KW-0539">Nucleus</keyword>
<dbReference type="HOGENOM" id="CLU_024655_2_0_1"/>
<feature type="domain" description="Zn(2)-C6 fungal-type" evidence="6">
    <location>
        <begin position="8"/>
        <end position="38"/>
    </location>
</feature>
<keyword evidence="8" id="KW-1185">Reference proteome</keyword>
<dbReference type="Gene3D" id="4.10.240.10">
    <property type="entry name" value="Zn(2)-C6 fungal-type DNA-binding domain"/>
    <property type="match status" value="1"/>
</dbReference>
<organism evidence="7 8">
    <name type="scientific">Oidiodendron maius (strain Zn)</name>
    <dbReference type="NCBI Taxonomy" id="913774"/>
    <lineage>
        <taxon>Eukaryota</taxon>
        <taxon>Fungi</taxon>
        <taxon>Dikarya</taxon>
        <taxon>Ascomycota</taxon>
        <taxon>Pezizomycotina</taxon>
        <taxon>Leotiomycetes</taxon>
        <taxon>Leotiomycetes incertae sedis</taxon>
        <taxon>Myxotrichaceae</taxon>
        <taxon>Oidiodendron</taxon>
    </lineage>
</organism>
<evidence type="ECO:0000256" key="5">
    <source>
        <dbReference type="ARBA" id="ARBA00023242"/>
    </source>
</evidence>
<dbReference type="PANTHER" id="PTHR47660:SF3">
    <property type="entry name" value="FINGER DOMAIN PROTEIN, PUTATIVE (AFU_ORTHOLOGUE AFUA_4G03310)-RELATED"/>
    <property type="match status" value="1"/>
</dbReference>
<dbReference type="EMBL" id="KN832870">
    <property type="protein sequence ID" value="KIN08886.1"/>
    <property type="molecule type" value="Genomic_DNA"/>
</dbReference>
<gene>
    <name evidence="7" type="ORF">OIDMADRAFT_153479</name>
</gene>
<reference evidence="8" key="2">
    <citation type="submission" date="2015-01" db="EMBL/GenBank/DDBJ databases">
        <title>Evolutionary Origins and Diversification of the Mycorrhizal Mutualists.</title>
        <authorList>
            <consortium name="DOE Joint Genome Institute"/>
            <consortium name="Mycorrhizal Genomics Consortium"/>
            <person name="Kohler A."/>
            <person name="Kuo A."/>
            <person name="Nagy L.G."/>
            <person name="Floudas D."/>
            <person name="Copeland A."/>
            <person name="Barry K.W."/>
            <person name="Cichocki N."/>
            <person name="Veneault-Fourrey C."/>
            <person name="LaButti K."/>
            <person name="Lindquist E.A."/>
            <person name="Lipzen A."/>
            <person name="Lundell T."/>
            <person name="Morin E."/>
            <person name="Murat C."/>
            <person name="Riley R."/>
            <person name="Ohm R."/>
            <person name="Sun H."/>
            <person name="Tunlid A."/>
            <person name="Henrissat B."/>
            <person name="Grigoriev I.V."/>
            <person name="Hibbett D.S."/>
            <person name="Martin F."/>
        </authorList>
    </citation>
    <scope>NUCLEOTIDE SEQUENCE [LARGE SCALE GENOMIC DNA]</scope>
    <source>
        <strain evidence="8">Zn</strain>
    </source>
</reference>
<dbReference type="Proteomes" id="UP000054321">
    <property type="component" value="Unassembled WGS sequence"/>
</dbReference>
<dbReference type="Pfam" id="PF00172">
    <property type="entry name" value="Zn_clus"/>
    <property type="match status" value="1"/>
</dbReference>
<dbReference type="CDD" id="cd00067">
    <property type="entry name" value="GAL4"/>
    <property type="match status" value="1"/>
</dbReference>